<dbReference type="NCBIfam" id="NF002341">
    <property type="entry name" value="PRK01305.1-1"/>
    <property type="match status" value="1"/>
</dbReference>
<comment type="similarity">
    <text evidence="4">Belongs to the R-transferase family. Bpt subfamily.</text>
</comment>
<dbReference type="HAMAP" id="MF_00689">
    <property type="entry name" value="Bpt"/>
    <property type="match status" value="1"/>
</dbReference>
<dbReference type="InParanoid" id="A0A1B1ANN5"/>
<dbReference type="PANTHER" id="PTHR21367:SF1">
    <property type="entry name" value="ARGINYL-TRNA--PROTEIN TRANSFERASE 1"/>
    <property type="match status" value="1"/>
</dbReference>
<evidence type="ECO:0000256" key="2">
    <source>
        <dbReference type="ARBA" id="ARBA00022679"/>
    </source>
</evidence>
<reference evidence="7 8" key="1">
    <citation type="submission" date="2015-11" db="EMBL/GenBank/DDBJ databases">
        <title>Whole-Genome Sequence of Candidatus Oderbacter manganicum from the National Park Lower Oder Valley, Germany.</title>
        <authorList>
            <person name="Braun B."/>
            <person name="Liere K."/>
            <person name="Szewzyk U."/>
        </authorList>
    </citation>
    <scope>NUCLEOTIDE SEQUENCE [LARGE SCALE GENOMIC DNA]</scope>
    <source>
        <strain evidence="7 8">OTSz_A_272</strain>
    </source>
</reference>
<comment type="catalytic activity">
    <reaction evidence="4">
        <text>N-terminal L-aspartyl-[protein] + L-leucyl-tRNA(Leu) = N-terminal L-leucyl-L-aspartyl-[protein] + tRNA(Leu) + H(+)</text>
        <dbReference type="Rhea" id="RHEA:50420"/>
        <dbReference type="Rhea" id="RHEA-COMP:9613"/>
        <dbReference type="Rhea" id="RHEA-COMP:9622"/>
        <dbReference type="Rhea" id="RHEA-COMP:12669"/>
        <dbReference type="Rhea" id="RHEA-COMP:12674"/>
        <dbReference type="ChEBI" id="CHEBI:15378"/>
        <dbReference type="ChEBI" id="CHEBI:64720"/>
        <dbReference type="ChEBI" id="CHEBI:78442"/>
        <dbReference type="ChEBI" id="CHEBI:78494"/>
        <dbReference type="ChEBI" id="CHEBI:133042"/>
        <dbReference type="EC" id="2.3.2.29"/>
    </reaction>
</comment>
<feature type="domain" description="N-end aminoacyl transferase N-terminal" evidence="5">
    <location>
        <begin position="18"/>
        <end position="88"/>
    </location>
</feature>
<dbReference type="Proteomes" id="UP000092498">
    <property type="component" value="Chromosome"/>
</dbReference>
<dbReference type="PANTHER" id="PTHR21367">
    <property type="entry name" value="ARGININE-TRNA-PROTEIN TRANSFERASE 1"/>
    <property type="match status" value="1"/>
</dbReference>
<keyword evidence="1 4" id="KW-0963">Cytoplasm</keyword>
<dbReference type="STRING" id="1759059.ATE48_19080"/>
<dbReference type="GO" id="GO:0071596">
    <property type="term" value="P:ubiquitin-dependent protein catabolic process via the N-end rule pathway"/>
    <property type="evidence" value="ECO:0007669"/>
    <property type="project" value="InterPro"/>
</dbReference>
<evidence type="ECO:0000256" key="3">
    <source>
        <dbReference type="ARBA" id="ARBA00023315"/>
    </source>
</evidence>
<dbReference type="Pfam" id="PF04377">
    <property type="entry name" value="ATE_C"/>
    <property type="match status" value="1"/>
</dbReference>
<protein>
    <recommendedName>
        <fullName evidence="4">Aspartate/glutamate leucyltransferase</fullName>
        <ecNumber evidence="4">2.3.2.29</ecNumber>
    </recommendedName>
</protein>
<dbReference type="Pfam" id="PF04376">
    <property type="entry name" value="ATE_N"/>
    <property type="match status" value="1"/>
</dbReference>
<dbReference type="NCBIfam" id="NF002346">
    <property type="entry name" value="PRK01305.2-3"/>
    <property type="match status" value="1"/>
</dbReference>
<dbReference type="NCBIfam" id="NF002343">
    <property type="entry name" value="PRK01305.1-4"/>
    <property type="match status" value="1"/>
</dbReference>
<dbReference type="GO" id="GO:0004057">
    <property type="term" value="F:arginyl-tRNA--protein transferase activity"/>
    <property type="evidence" value="ECO:0007669"/>
    <property type="project" value="InterPro"/>
</dbReference>
<dbReference type="AlphaFoldDB" id="A0A1B1ANN5"/>
<sequence>MTKPFPTKNLRFFLTAPSPCPYLPGRKERKVFTALDGLDAGELHDVLTNAGFRRSQNIAYRPSCDACDACISARVPVEKFEFTRRWRKIMLRNADLTRALRPAQATEEQFFLLRRYLASRHADGGMADMTFTDFAAMVEESAVHTHIVEYRYSDGPNRGELASAALVDALGDGLSMVYSFFEPDDSRRSPGVYVILDHIQQARAAGFGYLYLGYWIPGSDKMHYKAEFRPLELLLGGEWRPYEPVEF</sequence>
<dbReference type="InterPro" id="IPR030700">
    <property type="entry name" value="N-end_Aminoacyl_Trfase"/>
</dbReference>
<evidence type="ECO:0000313" key="8">
    <source>
        <dbReference type="Proteomes" id="UP000092498"/>
    </source>
</evidence>
<dbReference type="RefSeq" id="WP_066775419.1">
    <property type="nucleotide sequence ID" value="NZ_CP013244.1"/>
</dbReference>
<evidence type="ECO:0000259" key="5">
    <source>
        <dbReference type="Pfam" id="PF04376"/>
    </source>
</evidence>
<keyword evidence="8" id="KW-1185">Reference proteome</keyword>
<organism evidence="7 8">
    <name type="scientific">Candidatus Viadribacter manganicus</name>
    <dbReference type="NCBI Taxonomy" id="1759059"/>
    <lineage>
        <taxon>Bacteria</taxon>
        <taxon>Pseudomonadati</taxon>
        <taxon>Pseudomonadota</taxon>
        <taxon>Alphaproteobacteria</taxon>
        <taxon>Hyphomonadales</taxon>
        <taxon>Hyphomonadaceae</taxon>
        <taxon>Candidatus Viadribacter</taxon>
    </lineage>
</organism>
<dbReference type="OrthoDB" id="9782022at2"/>
<dbReference type="EMBL" id="CP013244">
    <property type="protein sequence ID" value="ANP48161.1"/>
    <property type="molecule type" value="Genomic_DNA"/>
</dbReference>
<feature type="domain" description="N-end rule aminoacyl transferase C-terminal" evidence="6">
    <location>
        <begin position="108"/>
        <end position="234"/>
    </location>
</feature>
<dbReference type="KEGG" id="cbot:ATE48_19080"/>
<dbReference type="GO" id="GO:0008914">
    <property type="term" value="F:leucyl-tRNA--protein transferase activity"/>
    <property type="evidence" value="ECO:0007669"/>
    <property type="project" value="UniProtKB-UniRule"/>
</dbReference>
<keyword evidence="3 4" id="KW-0012">Acyltransferase</keyword>
<dbReference type="PIRSF" id="PIRSF037208">
    <property type="entry name" value="ATE_pro_prd"/>
    <property type="match status" value="1"/>
</dbReference>
<name>A0A1B1ANN5_9PROT</name>
<dbReference type="SUPFAM" id="SSF55729">
    <property type="entry name" value="Acyl-CoA N-acyltransferases (Nat)"/>
    <property type="match status" value="1"/>
</dbReference>
<comment type="subcellular location">
    <subcellularLocation>
        <location evidence="4">Cytoplasm</location>
    </subcellularLocation>
</comment>
<gene>
    <name evidence="4" type="primary">bpt</name>
    <name evidence="7" type="ORF">ATE48_19080</name>
</gene>
<dbReference type="GO" id="GO:0005737">
    <property type="term" value="C:cytoplasm"/>
    <property type="evidence" value="ECO:0007669"/>
    <property type="project" value="UniProtKB-SubCell"/>
</dbReference>
<comment type="function">
    <text evidence="4">Functions in the N-end rule pathway of protein degradation where it conjugates Leu from its aminoacyl-tRNA to the N-termini of proteins containing an N-terminal aspartate or glutamate.</text>
</comment>
<dbReference type="InterPro" id="IPR007471">
    <property type="entry name" value="N-end_Aminoacyl_Trfase_N"/>
</dbReference>
<proteinExistence type="inferred from homology"/>
<evidence type="ECO:0000256" key="4">
    <source>
        <dbReference type="HAMAP-Rule" id="MF_00689"/>
    </source>
</evidence>
<dbReference type="EC" id="2.3.2.29" evidence="4"/>
<evidence type="ECO:0000313" key="7">
    <source>
        <dbReference type="EMBL" id="ANP48161.1"/>
    </source>
</evidence>
<dbReference type="InterPro" id="IPR017138">
    <property type="entry name" value="Asp_Glu_LeuTrfase"/>
</dbReference>
<comment type="catalytic activity">
    <reaction evidence="4">
        <text>N-terminal L-glutamyl-[protein] + L-leucyl-tRNA(Leu) = N-terminal L-leucyl-L-glutamyl-[protein] + tRNA(Leu) + H(+)</text>
        <dbReference type="Rhea" id="RHEA:50412"/>
        <dbReference type="Rhea" id="RHEA-COMP:9613"/>
        <dbReference type="Rhea" id="RHEA-COMP:9622"/>
        <dbReference type="Rhea" id="RHEA-COMP:12664"/>
        <dbReference type="Rhea" id="RHEA-COMP:12668"/>
        <dbReference type="ChEBI" id="CHEBI:15378"/>
        <dbReference type="ChEBI" id="CHEBI:64721"/>
        <dbReference type="ChEBI" id="CHEBI:78442"/>
        <dbReference type="ChEBI" id="CHEBI:78494"/>
        <dbReference type="ChEBI" id="CHEBI:133041"/>
        <dbReference type="EC" id="2.3.2.29"/>
    </reaction>
</comment>
<evidence type="ECO:0000259" key="6">
    <source>
        <dbReference type="Pfam" id="PF04377"/>
    </source>
</evidence>
<evidence type="ECO:0000256" key="1">
    <source>
        <dbReference type="ARBA" id="ARBA00022490"/>
    </source>
</evidence>
<dbReference type="InterPro" id="IPR016181">
    <property type="entry name" value="Acyl_CoA_acyltransferase"/>
</dbReference>
<accession>A0A1B1ANN5</accession>
<dbReference type="InterPro" id="IPR007472">
    <property type="entry name" value="N-end_Aminoacyl_Trfase_C"/>
</dbReference>
<dbReference type="NCBIfam" id="NF002342">
    <property type="entry name" value="PRK01305.1-3"/>
    <property type="match status" value="1"/>
</dbReference>
<keyword evidence="2 4" id="KW-0808">Transferase</keyword>